<gene>
    <name evidence="2" type="ORF">ERX37_06870</name>
</gene>
<proteinExistence type="predicted"/>
<dbReference type="InterPro" id="IPR052917">
    <property type="entry name" value="Stress-Dev_Protein"/>
</dbReference>
<dbReference type="InterPro" id="IPR038725">
    <property type="entry name" value="YdaG_split_barrel_FMN-bd"/>
</dbReference>
<protein>
    <submittedName>
        <fullName evidence="2">General stress protein</fullName>
    </submittedName>
</protein>
<organism evidence="2 3">
    <name type="scientific">Macrococcus hajekii</name>
    <dbReference type="NCBI Taxonomy" id="198482"/>
    <lineage>
        <taxon>Bacteria</taxon>
        <taxon>Bacillati</taxon>
        <taxon>Bacillota</taxon>
        <taxon>Bacilli</taxon>
        <taxon>Bacillales</taxon>
        <taxon>Staphylococcaceae</taxon>
        <taxon>Macrococcus</taxon>
    </lineage>
</organism>
<dbReference type="InterPro" id="IPR012349">
    <property type="entry name" value="Split_barrel_FMN-bd"/>
</dbReference>
<evidence type="ECO:0000313" key="3">
    <source>
        <dbReference type="Proteomes" id="UP000295328"/>
    </source>
</evidence>
<dbReference type="Gene3D" id="2.30.110.10">
    <property type="entry name" value="Electron Transport, Fmn-binding Protein, Chain A"/>
    <property type="match status" value="1"/>
</dbReference>
<name>A0A4R6BJY8_9STAP</name>
<dbReference type="PANTHER" id="PTHR34818:SF1">
    <property type="entry name" value="PROTEIN BLI-3"/>
    <property type="match status" value="1"/>
</dbReference>
<reference evidence="2 3" key="1">
    <citation type="submission" date="2019-01" db="EMBL/GenBank/DDBJ databases">
        <title>Draft genome sequences of the type strains of six Macrococcus species.</title>
        <authorList>
            <person name="Mazhar S."/>
            <person name="Altermann E."/>
            <person name="Hill C."/>
            <person name="Mcauliffe O."/>
        </authorList>
    </citation>
    <scope>NUCLEOTIDE SEQUENCE [LARGE SCALE GENOMIC DNA]</scope>
    <source>
        <strain evidence="2 3">CCM4809</strain>
    </source>
</reference>
<dbReference type="PANTHER" id="PTHR34818">
    <property type="entry name" value="PROTEIN BLI-3"/>
    <property type="match status" value="1"/>
</dbReference>
<dbReference type="Pfam" id="PF16242">
    <property type="entry name" value="Pyrid_ox_like"/>
    <property type="match status" value="1"/>
</dbReference>
<sequence length="180" mass="20604">MDVYLLYAYSIKSGGVNMTEQLSNQEKRQRLHDLLEKNDIAMLTTLSGDKLVSRPMAYKHLEEDADLWFFTMKDTDKAEEIKKDNRANIAFSKEGYASISGTIQIVEDDAKKKEYWSKSMEAFLHTSYEDPNVILLKVEADSAEYWSTDQTTKTVLNGLKTLISGEEKKQDKSLNDTVEL</sequence>
<dbReference type="Proteomes" id="UP000295328">
    <property type="component" value="Unassembled WGS sequence"/>
</dbReference>
<evidence type="ECO:0000313" key="2">
    <source>
        <dbReference type="EMBL" id="TDM01926.1"/>
    </source>
</evidence>
<feature type="domain" description="General stress protein FMN-binding split barrel" evidence="1">
    <location>
        <begin position="27"/>
        <end position="167"/>
    </location>
</feature>
<evidence type="ECO:0000259" key="1">
    <source>
        <dbReference type="Pfam" id="PF16242"/>
    </source>
</evidence>
<dbReference type="AlphaFoldDB" id="A0A4R6BJY8"/>
<accession>A0A4R6BJY8</accession>
<comment type="caution">
    <text evidence="2">The sequence shown here is derived from an EMBL/GenBank/DDBJ whole genome shotgun (WGS) entry which is preliminary data.</text>
</comment>
<dbReference type="SUPFAM" id="SSF50475">
    <property type="entry name" value="FMN-binding split barrel"/>
    <property type="match status" value="1"/>
</dbReference>
<dbReference type="EMBL" id="SCWE01000002">
    <property type="protein sequence ID" value="TDM01926.1"/>
    <property type="molecule type" value="Genomic_DNA"/>
</dbReference>
<keyword evidence="3" id="KW-1185">Reference proteome</keyword>